<evidence type="ECO:0000313" key="2">
    <source>
        <dbReference type="EMBL" id="MPC62922.1"/>
    </source>
</evidence>
<reference evidence="2 3" key="1">
    <citation type="submission" date="2019-05" db="EMBL/GenBank/DDBJ databases">
        <title>Another draft genome of Portunus trituberculatus and its Hox gene families provides insights of decapod evolution.</title>
        <authorList>
            <person name="Jeong J.-H."/>
            <person name="Song I."/>
            <person name="Kim S."/>
            <person name="Choi T."/>
            <person name="Kim D."/>
            <person name="Ryu S."/>
            <person name="Kim W."/>
        </authorList>
    </citation>
    <scope>NUCLEOTIDE SEQUENCE [LARGE SCALE GENOMIC DNA]</scope>
    <source>
        <tissue evidence="2">Muscle</tissue>
    </source>
</reference>
<organism evidence="2 3">
    <name type="scientific">Portunus trituberculatus</name>
    <name type="common">Swimming crab</name>
    <name type="synonym">Neptunus trituberculatus</name>
    <dbReference type="NCBI Taxonomy" id="210409"/>
    <lineage>
        <taxon>Eukaryota</taxon>
        <taxon>Metazoa</taxon>
        <taxon>Ecdysozoa</taxon>
        <taxon>Arthropoda</taxon>
        <taxon>Crustacea</taxon>
        <taxon>Multicrustacea</taxon>
        <taxon>Malacostraca</taxon>
        <taxon>Eumalacostraca</taxon>
        <taxon>Eucarida</taxon>
        <taxon>Decapoda</taxon>
        <taxon>Pleocyemata</taxon>
        <taxon>Brachyura</taxon>
        <taxon>Eubrachyura</taxon>
        <taxon>Portunoidea</taxon>
        <taxon>Portunidae</taxon>
        <taxon>Portuninae</taxon>
        <taxon>Portunus</taxon>
    </lineage>
</organism>
<evidence type="ECO:0000256" key="1">
    <source>
        <dbReference type="SAM" id="MobiDB-lite"/>
    </source>
</evidence>
<dbReference type="AlphaFoldDB" id="A0A5B7GVN8"/>
<dbReference type="Gene3D" id="3.90.640.10">
    <property type="entry name" value="Actin, Chain A, domain 4"/>
    <property type="match status" value="1"/>
</dbReference>
<gene>
    <name evidence="2" type="primary">Arp8_3</name>
    <name evidence="2" type="ORF">E2C01_057013</name>
</gene>
<comment type="caution">
    <text evidence="2">The sequence shown here is derived from an EMBL/GenBank/DDBJ whole genome shotgun (WGS) entry which is preliminary data.</text>
</comment>
<dbReference type="Proteomes" id="UP000324222">
    <property type="component" value="Unassembled WGS sequence"/>
</dbReference>
<accession>A0A5B7GVN8</accession>
<dbReference type="OrthoDB" id="5572108at2759"/>
<protein>
    <submittedName>
        <fullName evidence="2">Actin-related protein 8</fullName>
    </submittedName>
</protein>
<proteinExistence type="predicted"/>
<sequence length="91" mass="9962">MTQLHVVNECGAQEKTFTVHSPGEISSTYTIQMGDELIVAALSLFYPDLLKITGSKSTITQKPNPGDPDDPFDENYLRETSVSTACGRIKL</sequence>
<evidence type="ECO:0000313" key="3">
    <source>
        <dbReference type="Proteomes" id="UP000324222"/>
    </source>
</evidence>
<feature type="region of interest" description="Disordered" evidence="1">
    <location>
        <begin position="56"/>
        <end position="75"/>
    </location>
</feature>
<name>A0A5B7GVN8_PORTR</name>
<dbReference type="EMBL" id="VSRR010020219">
    <property type="protein sequence ID" value="MPC62922.1"/>
    <property type="molecule type" value="Genomic_DNA"/>
</dbReference>
<keyword evidence="3" id="KW-1185">Reference proteome</keyword>